<dbReference type="EMBL" id="VSRR010011561">
    <property type="protein sequence ID" value="MPC53358.1"/>
    <property type="molecule type" value="Genomic_DNA"/>
</dbReference>
<evidence type="ECO:0000313" key="3">
    <source>
        <dbReference type="Proteomes" id="UP000324222"/>
    </source>
</evidence>
<sequence length="64" mass="6614">MGGGAQCVVSGVDTHVVTAEYATPATPCNTTHTSPITPPSLRHTTPASPSYTKPHLQPATPHHT</sequence>
<keyword evidence="3" id="KW-1185">Reference proteome</keyword>
<dbReference type="AlphaFoldDB" id="A0A5B7G8A6"/>
<evidence type="ECO:0000313" key="2">
    <source>
        <dbReference type="EMBL" id="MPC53358.1"/>
    </source>
</evidence>
<proteinExistence type="predicted"/>
<feature type="compositionally biased region" description="Polar residues" evidence="1">
    <location>
        <begin position="42"/>
        <end position="51"/>
    </location>
</feature>
<comment type="caution">
    <text evidence="2">The sequence shown here is derived from an EMBL/GenBank/DDBJ whole genome shotgun (WGS) entry which is preliminary data.</text>
</comment>
<organism evidence="2 3">
    <name type="scientific">Portunus trituberculatus</name>
    <name type="common">Swimming crab</name>
    <name type="synonym">Neptunus trituberculatus</name>
    <dbReference type="NCBI Taxonomy" id="210409"/>
    <lineage>
        <taxon>Eukaryota</taxon>
        <taxon>Metazoa</taxon>
        <taxon>Ecdysozoa</taxon>
        <taxon>Arthropoda</taxon>
        <taxon>Crustacea</taxon>
        <taxon>Multicrustacea</taxon>
        <taxon>Malacostraca</taxon>
        <taxon>Eumalacostraca</taxon>
        <taxon>Eucarida</taxon>
        <taxon>Decapoda</taxon>
        <taxon>Pleocyemata</taxon>
        <taxon>Brachyura</taxon>
        <taxon>Eubrachyura</taxon>
        <taxon>Portunoidea</taxon>
        <taxon>Portunidae</taxon>
        <taxon>Portuninae</taxon>
        <taxon>Portunus</taxon>
    </lineage>
</organism>
<evidence type="ECO:0000256" key="1">
    <source>
        <dbReference type="SAM" id="MobiDB-lite"/>
    </source>
</evidence>
<accession>A0A5B7G8A6</accession>
<gene>
    <name evidence="2" type="ORF">E2C01_047247</name>
</gene>
<dbReference type="Proteomes" id="UP000324222">
    <property type="component" value="Unassembled WGS sequence"/>
</dbReference>
<reference evidence="2 3" key="1">
    <citation type="submission" date="2019-05" db="EMBL/GenBank/DDBJ databases">
        <title>Another draft genome of Portunus trituberculatus and its Hox gene families provides insights of decapod evolution.</title>
        <authorList>
            <person name="Jeong J.-H."/>
            <person name="Song I."/>
            <person name="Kim S."/>
            <person name="Choi T."/>
            <person name="Kim D."/>
            <person name="Ryu S."/>
            <person name="Kim W."/>
        </authorList>
    </citation>
    <scope>NUCLEOTIDE SEQUENCE [LARGE SCALE GENOMIC DNA]</scope>
    <source>
        <tissue evidence="2">Muscle</tissue>
    </source>
</reference>
<protein>
    <submittedName>
        <fullName evidence="2">Uncharacterized protein</fullName>
    </submittedName>
</protein>
<name>A0A5B7G8A6_PORTR</name>
<feature type="compositionally biased region" description="Polar residues" evidence="1">
    <location>
        <begin position="26"/>
        <end position="35"/>
    </location>
</feature>
<feature type="region of interest" description="Disordered" evidence="1">
    <location>
        <begin position="22"/>
        <end position="64"/>
    </location>
</feature>